<reference evidence="10 11" key="1">
    <citation type="journal article" date="2015" name="Biotechnol. Bioeng.">
        <title>Genome sequence and phenotypic characterization of Caulobacter segnis.</title>
        <authorList>
            <person name="Patel S."/>
            <person name="Fletcher B."/>
            <person name="Scott D.C."/>
            <person name="Ely B."/>
        </authorList>
    </citation>
    <scope>NUCLEOTIDE SEQUENCE [LARGE SCALE GENOMIC DNA]</scope>
    <source>
        <strain evidence="10 11">TK0059</strain>
    </source>
</reference>
<proteinExistence type="predicted"/>
<keyword evidence="3" id="KW-0805">Transcription regulation</keyword>
<evidence type="ECO:0000256" key="1">
    <source>
        <dbReference type="ARBA" id="ARBA00022553"/>
    </source>
</evidence>
<gene>
    <name evidence="10" type="ORF">B7G68_02145</name>
</gene>
<protein>
    <submittedName>
        <fullName evidence="10">DNA-binding response regulator</fullName>
    </submittedName>
</protein>
<dbReference type="Gene3D" id="3.40.50.2300">
    <property type="match status" value="1"/>
</dbReference>
<dbReference type="Pfam" id="PF00072">
    <property type="entry name" value="Response_reg"/>
    <property type="match status" value="1"/>
</dbReference>
<dbReference type="SMART" id="SM00862">
    <property type="entry name" value="Trans_reg_C"/>
    <property type="match status" value="1"/>
</dbReference>
<dbReference type="SUPFAM" id="SSF46894">
    <property type="entry name" value="C-terminal effector domain of the bipartite response regulators"/>
    <property type="match status" value="1"/>
</dbReference>
<dbReference type="PROSITE" id="PS50110">
    <property type="entry name" value="RESPONSE_REGULATORY"/>
    <property type="match status" value="1"/>
</dbReference>
<dbReference type="EMBL" id="CP027850">
    <property type="protein sequence ID" value="AVQ00765.1"/>
    <property type="molecule type" value="Genomic_DNA"/>
</dbReference>
<feature type="DNA-binding region" description="OmpR/PhoB-type" evidence="7">
    <location>
        <begin position="137"/>
        <end position="236"/>
    </location>
</feature>
<evidence type="ECO:0000256" key="4">
    <source>
        <dbReference type="ARBA" id="ARBA00023125"/>
    </source>
</evidence>
<name>A0ABM6TCD0_9CAUL</name>
<dbReference type="InterPro" id="IPR036388">
    <property type="entry name" value="WH-like_DNA-bd_sf"/>
</dbReference>
<dbReference type="InterPro" id="IPR001867">
    <property type="entry name" value="OmpR/PhoB-type_DNA-bd"/>
</dbReference>
<evidence type="ECO:0000313" key="10">
    <source>
        <dbReference type="EMBL" id="AVQ00765.1"/>
    </source>
</evidence>
<evidence type="ECO:0000256" key="3">
    <source>
        <dbReference type="ARBA" id="ARBA00023015"/>
    </source>
</evidence>
<dbReference type="InterPro" id="IPR016032">
    <property type="entry name" value="Sig_transdc_resp-reg_C-effctor"/>
</dbReference>
<evidence type="ECO:0000259" key="8">
    <source>
        <dbReference type="PROSITE" id="PS50110"/>
    </source>
</evidence>
<dbReference type="Proteomes" id="UP000240527">
    <property type="component" value="Chromosome"/>
</dbReference>
<dbReference type="InterPro" id="IPR011006">
    <property type="entry name" value="CheY-like_superfamily"/>
</dbReference>
<dbReference type="PROSITE" id="PS51755">
    <property type="entry name" value="OMPR_PHOB"/>
    <property type="match status" value="1"/>
</dbReference>
<evidence type="ECO:0000313" key="11">
    <source>
        <dbReference type="Proteomes" id="UP000240527"/>
    </source>
</evidence>
<sequence length="241" mass="26759">MNPLAAPTPIPEILLVEDDVELRREMAAYLRDNDHLVHEAGDAASARKIMAERAIQVAVLDINLPGEDGLSLCRSLAGDGGPAILMLTALGDPIDRILGLELGADDYVVKPIMPRELLARVKAMLRRRPPGPAARKTNIYRFADFRLDLAARQLRAPNGAVLLLTRSELAILSALLDRDRQVVPRDELIALLRGDETEEVGRAVDLHISRLRRKIQDQTDRELIRTYRGVGYMLDARVLAE</sequence>
<dbReference type="Gene3D" id="6.10.250.690">
    <property type="match status" value="1"/>
</dbReference>
<dbReference type="SUPFAM" id="SSF52172">
    <property type="entry name" value="CheY-like"/>
    <property type="match status" value="1"/>
</dbReference>
<keyword evidence="4 7" id="KW-0238">DNA-binding</keyword>
<keyword evidence="5" id="KW-0804">Transcription</keyword>
<evidence type="ECO:0000259" key="9">
    <source>
        <dbReference type="PROSITE" id="PS51755"/>
    </source>
</evidence>
<dbReference type="GO" id="GO:0003677">
    <property type="term" value="F:DNA binding"/>
    <property type="evidence" value="ECO:0007669"/>
    <property type="project" value="UniProtKB-KW"/>
</dbReference>
<feature type="domain" description="OmpR/PhoB-type" evidence="9">
    <location>
        <begin position="137"/>
        <end position="236"/>
    </location>
</feature>
<dbReference type="Pfam" id="PF00486">
    <property type="entry name" value="Trans_reg_C"/>
    <property type="match status" value="1"/>
</dbReference>
<evidence type="ECO:0000256" key="2">
    <source>
        <dbReference type="ARBA" id="ARBA00023012"/>
    </source>
</evidence>
<dbReference type="SMART" id="SM00448">
    <property type="entry name" value="REC"/>
    <property type="match status" value="1"/>
</dbReference>
<dbReference type="InterPro" id="IPR001789">
    <property type="entry name" value="Sig_transdc_resp-reg_receiver"/>
</dbReference>
<feature type="domain" description="Response regulatory" evidence="8">
    <location>
        <begin position="12"/>
        <end position="125"/>
    </location>
</feature>
<dbReference type="PANTHER" id="PTHR48111">
    <property type="entry name" value="REGULATOR OF RPOS"/>
    <property type="match status" value="1"/>
</dbReference>
<organism evidence="10 11">
    <name type="scientific">Caulobacter segnis</name>
    <dbReference type="NCBI Taxonomy" id="88688"/>
    <lineage>
        <taxon>Bacteria</taxon>
        <taxon>Pseudomonadati</taxon>
        <taxon>Pseudomonadota</taxon>
        <taxon>Alphaproteobacteria</taxon>
        <taxon>Caulobacterales</taxon>
        <taxon>Caulobacteraceae</taxon>
        <taxon>Caulobacter</taxon>
    </lineage>
</organism>
<keyword evidence="1 6" id="KW-0597">Phosphoprotein</keyword>
<dbReference type="PANTHER" id="PTHR48111:SF4">
    <property type="entry name" value="DNA-BINDING DUAL TRANSCRIPTIONAL REGULATOR OMPR"/>
    <property type="match status" value="1"/>
</dbReference>
<keyword evidence="2" id="KW-0902">Two-component regulatory system</keyword>
<dbReference type="RefSeq" id="WP_013077602.1">
    <property type="nucleotide sequence ID" value="NZ_CP027850.1"/>
</dbReference>
<dbReference type="Gene3D" id="1.10.10.10">
    <property type="entry name" value="Winged helix-like DNA-binding domain superfamily/Winged helix DNA-binding domain"/>
    <property type="match status" value="1"/>
</dbReference>
<evidence type="ECO:0000256" key="7">
    <source>
        <dbReference type="PROSITE-ProRule" id="PRU01091"/>
    </source>
</evidence>
<evidence type="ECO:0000256" key="6">
    <source>
        <dbReference type="PROSITE-ProRule" id="PRU00169"/>
    </source>
</evidence>
<dbReference type="CDD" id="cd00383">
    <property type="entry name" value="trans_reg_C"/>
    <property type="match status" value="1"/>
</dbReference>
<accession>A0ABM6TCD0</accession>
<evidence type="ECO:0000256" key="5">
    <source>
        <dbReference type="ARBA" id="ARBA00023163"/>
    </source>
</evidence>
<dbReference type="InterPro" id="IPR039420">
    <property type="entry name" value="WalR-like"/>
</dbReference>
<feature type="modified residue" description="4-aspartylphosphate" evidence="6">
    <location>
        <position position="61"/>
    </location>
</feature>
<keyword evidence="11" id="KW-1185">Reference proteome</keyword>